<dbReference type="PANTHER" id="PTHR43611:SF3">
    <property type="entry name" value="FLAVIN MONONUCLEOTIDE HYDROLASE 1, CHLOROPLATIC"/>
    <property type="match status" value="1"/>
</dbReference>
<dbReference type="Gene3D" id="3.40.50.1000">
    <property type="entry name" value="HAD superfamily/HAD-like"/>
    <property type="match status" value="1"/>
</dbReference>
<protein>
    <submittedName>
        <fullName evidence="1">Putative hydrolase of the HAD superfamily</fullName>
    </submittedName>
</protein>
<dbReference type="SUPFAM" id="SSF56784">
    <property type="entry name" value="HAD-like"/>
    <property type="match status" value="1"/>
</dbReference>
<proteinExistence type="predicted"/>
<accession>A0A1W1XV77</accession>
<name>A0A1W1XV77_9CLOT</name>
<dbReference type="Proteomes" id="UP000192468">
    <property type="component" value="Unassembled WGS sequence"/>
</dbReference>
<evidence type="ECO:0000313" key="1">
    <source>
        <dbReference type="EMBL" id="SMC27765.1"/>
    </source>
</evidence>
<dbReference type="Pfam" id="PF13419">
    <property type="entry name" value="HAD_2"/>
    <property type="match status" value="1"/>
</dbReference>
<evidence type="ECO:0000313" key="2">
    <source>
        <dbReference type="Proteomes" id="UP000192468"/>
    </source>
</evidence>
<dbReference type="EMBL" id="FWXH01000019">
    <property type="protein sequence ID" value="SMC27765.1"/>
    <property type="molecule type" value="Genomic_DNA"/>
</dbReference>
<reference evidence="1 2" key="1">
    <citation type="submission" date="2017-04" db="EMBL/GenBank/DDBJ databases">
        <authorList>
            <person name="Afonso C.L."/>
            <person name="Miller P.J."/>
            <person name="Scott M.A."/>
            <person name="Spackman E."/>
            <person name="Goraichik I."/>
            <person name="Dimitrov K.M."/>
            <person name="Suarez D.L."/>
            <person name="Swayne D.E."/>
        </authorList>
    </citation>
    <scope>NUCLEOTIDE SEQUENCE [LARGE SCALE GENOMIC DNA]</scope>
    <source>
        <strain evidence="1 2">DSM 12555</strain>
    </source>
</reference>
<dbReference type="NCBIfam" id="TIGR01509">
    <property type="entry name" value="HAD-SF-IA-v3"/>
    <property type="match status" value="1"/>
</dbReference>
<keyword evidence="1" id="KW-0378">Hydrolase</keyword>
<keyword evidence="2" id="KW-1185">Reference proteome</keyword>
<sequence length="234" mass="27203">MQKKAILFDSSRVLNHPRTGNWFIPPNFNKIVNVNKTNIFNYILLIKAIKKATRYIDEQKFILTEEEEFRCFLEFYKIIAKEPIGIKLSEEQIFDITKDSVYNDDKFLFPNEVLEIIPILSENYKLGVIADTCPSLERAFINIGLRKYFSTFIMSSKVGVKKPDKLIFTTALKELNIEPEEAIFIDNKEVNVEGAEKIGMKGVLMLEKNNSRYNKKFLAIKNLMQIEEAIKNKC</sequence>
<dbReference type="InterPro" id="IPR023198">
    <property type="entry name" value="PGP-like_dom2"/>
</dbReference>
<dbReference type="InterPro" id="IPR036412">
    <property type="entry name" value="HAD-like_sf"/>
</dbReference>
<gene>
    <name evidence="1" type="ORF">SAMN02745134_03287</name>
</gene>
<dbReference type="InterPro" id="IPR023214">
    <property type="entry name" value="HAD_sf"/>
</dbReference>
<dbReference type="RefSeq" id="WP_084117315.1">
    <property type="nucleotide sequence ID" value="NZ_FWXH01000019.1"/>
</dbReference>
<dbReference type="InterPro" id="IPR041492">
    <property type="entry name" value="HAD_2"/>
</dbReference>
<organism evidence="1 2">
    <name type="scientific">Clostridium acidisoli DSM 12555</name>
    <dbReference type="NCBI Taxonomy" id="1121291"/>
    <lineage>
        <taxon>Bacteria</taxon>
        <taxon>Bacillati</taxon>
        <taxon>Bacillota</taxon>
        <taxon>Clostridia</taxon>
        <taxon>Eubacteriales</taxon>
        <taxon>Clostridiaceae</taxon>
        <taxon>Clostridium</taxon>
    </lineage>
</organism>
<dbReference type="STRING" id="1121291.SAMN02745134_03287"/>
<dbReference type="Gene3D" id="1.10.150.240">
    <property type="entry name" value="Putative phosphatase, domain 2"/>
    <property type="match status" value="1"/>
</dbReference>
<dbReference type="OrthoDB" id="9131041at2"/>
<dbReference type="PANTHER" id="PTHR43611">
    <property type="entry name" value="ALPHA-D-GLUCOSE 1-PHOSPHATE PHOSPHATASE"/>
    <property type="match status" value="1"/>
</dbReference>
<dbReference type="GO" id="GO:0016787">
    <property type="term" value="F:hydrolase activity"/>
    <property type="evidence" value="ECO:0007669"/>
    <property type="project" value="UniProtKB-KW"/>
</dbReference>
<dbReference type="NCBIfam" id="TIGR01549">
    <property type="entry name" value="HAD-SF-IA-v1"/>
    <property type="match status" value="1"/>
</dbReference>
<dbReference type="InterPro" id="IPR006439">
    <property type="entry name" value="HAD-SF_hydro_IA"/>
</dbReference>
<dbReference type="AlphaFoldDB" id="A0A1W1XV77"/>